<feature type="domain" description="Peptidase M16 N-terminal" evidence="3">
    <location>
        <begin position="67"/>
        <end position="196"/>
    </location>
</feature>
<reference evidence="6" key="1">
    <citation type="journal article" date="2019" name="Int. J. Syst. Evol. Microbiol.">
        <title>The Global Catalogue of Microorganisms (GCM) 10K type strain sequencing project: providing services to taxonomists for standard genome sequencing and annotation.</title>
        <authorList>
            <consortium name="The Broad Institute Genomics Platform"/>
            <consortium name="The Broad Institute Genome Sequencing Center for Infectious Disease"/>
            <person name="Wu L."/>
            <person name="Ma J."/>
        </authorList>
    </citation>
    <scope>NUCLEOTIDE SEQUENCE [LARGE SCALE GENOMIC DNA]</scope>
    <source>
        <strain evidence="6">CGMCC-1.15741</strain>
    </source>
</reference>
<accession>A0ABW1S7C4</accession>
<dbReference type="Pfam" id="PF00675">
    <property type="entry name" value="Peptidase_M16"/>
    <property type="match status" value="1"/>
</dbReference>
<sequence>MKTGLLAGVSCLLLLGACATTTTDAPVAETSATSQTAAPAKKKEETGLSNIQKVVTEDGVSAWLVSEHSIPIVALEMAWKSGEVNDPAGKEGASQLMVYMMNEGAGDLDSKAYATRMEELNMTFGCSTGKDWTSCSMYTLSENFEDAMDMVRLGLSETRFDEAPFARAVEETQIAVKRSETQLGTIAARALMEELYPEAHPYTRYETADSVNAVTIEDAIARRDAIMTKDKMVVTAVGDITPEQLKAVMEDTFSVLPETGETTDVADVMFKPALEKPILKELEQPQTLVVFSAPGLMRDDPDFFAAYVTNYILGGGGFSARLMDEIREKQGLTYGIYTSLSTMEHLGSWAGSAQTMNEKAGELIARTKVELYKMATEGPTQKELDDAKAYITGAYPLSFDTNTKIASQMMGIRQFDLGMDYIATRNDKINDVTLEDVKRVAASYLKPENFTFVTVGQPVGMSQIDGMVEAYLAGEDYEPVPLDSNENEID</sequence>
<keyword evidence="6" id="KW-1185">Reference proteome</keyword>
<keyword evidence="2" id="KW-0732">Signal</keyword>
<dbReference type="PANTHER" id="PTHR11851">
    <property type="entry name" value="METALLOPROTEASE"/>
    <property type="match status" value="1"/>
</dbReference>
<name>A0ABW1S7C4_9PROT</name>
<evidence type="ECO:0000259" key="3">
    <source>
        <dbReference type="Pfam" id="PF00675"/>
    </source>
</evidence>
<evidence type="ECO:0000313" key="6">
    <source>
        <dbReference type="Proteomes" id="UP001596303"/>
    </source>
</evidence>
<dbReference type="Gene3D" id="3.30.830.10">
    <property type="entry name" value="Metalloenzyme, LuxS/M16 peptidase-like"/>
    <property type="match status" value="2"/>
</dbReference>
<proteinExistence type="predicted"/>
<dbReference type="InterPro" id="IPR011765">
    <property type="entry name" value="Pept_M16_N"/>
</dbReference>
<dbReference type="RefSeq" id="WP_377375619.1">
    <property type="nucleotide sequence ID" value="NZ_JBHSSW010000004.1"/>
</dbReference>
<dbReference type="InterPro" id="IPR007863">
    <property type="entry name" value="Peptidase_M16_C"/>
</dbReference>
<comment type="caution">
    <text evidence="5">The sequence shown here is derived from an EMBL/GenBank/DDBJ whole genome shotgun (WGS) entry which is preliminary data.</text>
</comment>
<evidence type="ECO:0000259" key="4">
    <source>
        <dbReference type="Pfam" id="PF05193"/>
    </source>
</evidence>
<dbReference type="Pfam" id="PF05193">
    <property type="entry name" value="Peptidase_M16_C"/>
    <property type="match status" value="1"/>
</dbReference>
<dbReference type="Proteomes" id="UP001596303">
    <property type="component" value="Unassembled WGS sequence"/>
</dbReference>
<evidence type="ECO:0000256" key="1">
    <source>
        <dbReference type="SAM" id="MobiDB-lite"/>
    </source>
</evidence>
<evidence type="ECO:0000313" key="5">
    <source>
        <dbReference type="EMBL" id="MFC6197151.1"/>
    </source>
</evidence>
<dbReference type="PROSITE" id="PS51257">
    <property type="entry name" value="PROKAR_LIPOPROTEIN"/>
    <property type="match status" value="1"/>
</dbReference>
<gene>
    <name evidence="5" type="ORF">ACFQDM_03635</name>
</gene>
<dbReference type="InterPro" id="IPR050361">
    <property type="entry name" value="MPP/UQCRC_Complex"/>
</dbReference>
<feature type="chain" id="PRO_5046832483" evidence="2">
    <location>
        <begin position="20"/>
        <end position="490"/>
    </location>
</feature>
<feature type="region of interest" description="Disordered" evidence="1">
    <location>
        <begin position="26"/>
        <end position="46"/>
    </location>
</feature>
<evidence type="ECO:0000256" key="2">
    <source>
        <dbReference type="SAM" id="SignalP"/>
    </source>
</evidence>
<feature type="signal peptide" evidence="2">
    <location>
        <begin position="1"/>
        <end position="19"/>
    </location>
</feature>
<dbReference type="InterPro" id="IPR011249">
    <property type="entry name" value="Metalloenz_LuxS/M16"/>
</dbReference>
<dbReference type="SUPFAM" id="SSF63411">
    <property type="entry name" value="LuxS/MPP-like metallohydrolase"/>
    <property type="match status" value="2"/>
</dbReference>
<dbReference type="EMBL" id="JBHSSW010000004">
    <property type="protein sequence ID" value="MFC6197151.1"/>
    <property type="molecule type" value="Genomic_DNA"/>
</dbReference>
<feature type="domain" description="Peptidase M16 C-terminal" evidence="4">
    <location>
        <begin position="214"/>
        <end position="389"/>
    </location>
</feature>
<organism evidence="5 6">
    <name type="scientific">Ponticaulis profundi</name>
    <dbReference type="NCBI Taxonomy" id="2665222"/>
    <lineage>
        <taxon>Bacteria</taxon>
        <taxon>Pseudomonadati</taxon>
        <taxon>Pseudomonadota</taxon>
        <taxon>Alphaproteobacteria</taxon>
        <taxon>Hyphomonadales</taxon>
        <taxon>Hyphomonadaceae</taxon>
        <taxon>Ponticaulis</taxon>
    </lineage>
</organism>
<dbReference type="PANTHER" id="PTHR11851:SF224">
    <property type="entry name" value="PROCESSING PROTEASE"/>
    <property type="match status" value="1"/>
</dbReference>
<protein>
    <submittedName>
        <fullName evidence="5">M16 family metallopeptidase</fullName>
    </submittedName>
</protein>